<comment type="similarity">
    <text evidence="5">Belongs to the Rap family.</text>
</comment>
<keyword evidence="7" id="KW-0175">Coiled coil</keyword>
<dbReference type="Proteomes" id="UP001501725">
    <property type="component" value="Unassembled WGS sequence"/>
</dbReference>
<dbReference type="Pfam" id="PF13424">
    <property type="entry name" value="TPR_12"/>
    <property type="match status" value="1"/>
</dbReference>
<dbReference type="Gene3D" id="1.25.40.10">
    <property type="entry name" value="Tetratricopeptide repeat domain"/>
    <property type="match status" value="2"/>
</dbReference>
<evidence type="ECO:0000256" key="3">
    <source>
        <dbReference type="ARBA" id="ARBA00022737"/>
    </source>
</evidence>
<evidence type="ECO:0000256" key="1">
    <source>
        <dbReference type="ARBA" id="ARBA00004496"/>
    </source>
</evidence>
<evidence type="ECO:0000256" key="2">
    <source>
        <dbReference type="ARBA" id="ARBA00022490"/>
    </source>
</evidence>
<dbReference type="InterPro" id="IPR019734">
    <property type="entry name" value="TPR_rpt"/>
</dbReference>
<dbReference type="InterPro" id="IPR011990">
    <property type="entry name" value="TPR-like_helical_dom_sf"/>
</dbReference>
<dbReference type="InterPro" id="IPR016032">
    <property type="entry name" value="Sig_transdc_resp-reg_C-effctor"/>
</dbReference>
<proteinExistence type="inferred from homology"/>
<feature type="chain" id="PRO_5046806916" description="HTH luxR-type domain-containing protein" evidence="9">
    <location>
        <begin position="18"/>
        <end position="583"/>
    </location>
</feature>
<keyword evidence="8" id="KW-1133">Transmembrane helix</keyword>
<keyword evidence="8" id="KW-0812">Transmembrane</keyword>
<feature type="transmembrane region" description="Helical" evidence="8">
    <location>
        <begin position="392"/>
        <end position="410"/>
    </location>
</feature>
<evidence type="ECO:0000313" key="11">
    <source>
        <dbReference type="EMBL" id="GAA4332745.1"/>
    </source>
</evidence>
<dbReference type="RefSeq" id="WP_345256137.1">
    <property type="nucleotide sequence ID" value="NZ_BAABGY010000007.1"/>
</dbReference>
<evidence type="ECO:0000259" key="10">
    <source>
        <dbReference type="SMART" id="SM00421"/>
    </source>
</evidence>
<dbReference type="InterPro" id="IPR036388">
    <property type="entry name" value="WH-like_DNA-bd_sf"/>
</dbReference>
<evidence type="ECO:0000256" key="4">
    <source>
        <dbReference type="ARBA" id="ARBA00022803"/>
    </source>
</evidence>
<evidence type="ECO:0000256" key="9">
    <source>
        <dbReference type="SAM" id="SignalP"/>
    </source>
</evidence>
<feature type="coiled-coil region" evidence="7">
    <location>
        <begin position="427"/>
        <end position="475"/>
    </location>
</feature>
<keyword evidence="12" id="KW-1185">Reference proteome</keyword>
<keyword evidence="3" id="KW-0677">Repeat</keyword>
<feature type="signal peptide" evidence="9">
    <location>
        <begin position="1"/>
        <end position="17"/>
    </location>
</feature>
<accession>A0ABP8H0T2</accession>
<comment type="subcellular location">
    <subcellularLocation>
        <location evidence="1">Cytoplasm</location>
    </subcellularLocation>
</comment>
<keyword evidence="2" id="KW-0963">Cytoplasm</keyword>
<dbReference type="Gene3D" id="1.10.10.10">
    <property type="entry name" value="Winged helix-like DNA-binding domain superfamily/Winged helix DNA-binding domain"/>
    <property type="match status" value="1"/>
</dbReference>
<dbReference type="PANTHER" id="PTHR46630">
    <property type="entry name" value="TETRATRICOPEPTIDE REPEAT PROTEIN 29"/>
    <property type="match status" value="1"/>
</dbReference>
<evidence type="ECO:0000256" key="7">
    <source>
        <dbReference type="SAM" id="Coils"/>
    </source>
</evidence>
<dbReference type="PANTHER" id="PTHR46630:SF1">
    <property type="entry name" value="TETRATRICOPEPTIDE REPEAT PROTEIN 29"/>
    <property type="match status" value="1"/>
</dbReference>
<dbReference type="InterPro" id="IPR000792">
    <property type="entry name" value="Tscrpt_reg_LuxR_C"/>
</dbReference>
<keyword evidence="9" id="KW-0732">Signal</keyword>
<dbReference type="PROSITE" id="PS50005">
    <property type="entry name" value="TPR"/>
    <property type="match status" value="1"/>
</dbReference>
<name>A0ABP8H0T2_9BACT</name>
<feature type="domain" description="HTH luxR-type" evidence="10">
    <location>
        <begin position="523"/>
        <end position="583"/>
    </location>
</feature>
<reference evidence="12" key="1">
    <citation type="journal article" date="2019" name="Int. J. Syst. Evol. Microbiol.">
        <title>The Global Catalogue of Microorganisms (GCM) 10K type strain sequencing project: providing services to taxonomists for standard genome sequencing and annotation.</title>
        <authorList>
            <consortium name="The Broad Institute Genomics Platform"/>
            <consortium name="The Broad Institute Genome Sequencing Center for Infectious Disease"/>
            <person name="Wu L."/>
            <person name="Ma J."/>
        </authorList>
    </citation>
    <scope>NUCLEOTIDE SEQUENCE [LARGE SCALE GENOMIC DNA]</scope>
    <source>
        <strain evidence="12">JCM 17919</strain>
    </source>
</reference>
<dbReference type="EMBL" id="BAABGY010000007">
    <property type="protein sequence ID" value="GAA4332745.1"/>
    <property type="molecule type" value="Genomic_DNA"/>
</dbReference>
<evidence type="ECO:0000313" key="12">
    <source>
        <dbReference type="Proteomes" id="UP001501725"/>
    </source>
</evidence>
<dbReference type="SMART" id="SM00421">
    <property type="entry name" value="HTH_LUXR"/>
    <property type="match status" value="1"/>
</dbReference>
<evidence type="ECO:0000256" key="5">
    <source>
        <dbReference type="ARBA" id="ARBA00038253"/>
    </source>
</evidence>
<comment type="caution">
    <text evidence="11">The sequence shown here is derived from an EMBL/GenBank/DDBJ whole genome shotgun (WGS) entry which is preliminary data.</text>
</comment>
<dbReference type="SMART" id="SM00028">
    <property type="entry name" value="TPR"/>
    <property type="match status" value="3"/>
</dbReference>
<gene>
    <name evidence="11" type="ORF">GCM10023184_25550</name>
</gene>
<dbReference type="SUPFAM" id="SSF48452">
    <property type="entry name" value="TPR-like"/>
    <property type="match status" value="2"/>
</dbReference>
<evidence type="ECO:0000256" key="8">
    <source>
        <dbReference type="SAM" id="Phobius"/>
    </source>
</evidence>
<dbReference type="InterPro" id="IPR051476">
    <property type="entry name" value="Bac_ResReg_Asp_Phosphatase"/>
</dbReference>
<sequence>MIRLLFLLLFFALRAQAQPDSLLQPGPEQLQRLQRWYNDSVRKRPATEALAALSALQQKAAARRDNLAACAALYYEGQYRAVILQDAARGVARMQAAIAEAHSGGRPMQEGLYRHHLGYYFTFSDNYSQALLQLLQAEELFDRIGQDQVGGAASNQYRLAFVYYHLEDYEQALAYCSKGLRLKEEDPLYTLYLANTAGQCAQKLMRYPDALRYYKQTLEQARRLGNDDWSGIALGNIGRMYLGRNEFREARPYLEQYLAYTDQTRDWGCRAEALTSLARVELEAGNGGKAQRLLAGARHLFDSARSVKPLPAEQYARLDFFYETSARSAAGSGRSGEAYAYSLLRHAVRDSLDRRSLLSGAGTVRQQVLAEKMRSEQRLLAQERKTERLRRWFLAAALVLVLMIAGLLYNRARLQLRRNRERHRLREERLLADNERIRAELEASEQALTDFRDNLRQKTNTLFELEQQLAALRNSGGSITDAQIDVLTELTRATILTPQEWTAFRNLFEKVHPDFFRKLRERYPSLSPAETRLLTLTKLGMSTSEMATTLGVSPESVKKTRQRLRRELELPQAANIEDLVADL</sequence>
<keyword evidence="4 6" id="KW-0802">TPR repeat</keyword>
<evidence type="ECO:0000256" key="6">
    <source>
        <dbReference type="PROSITE-ProRule" id="PRU00339"/>
    </source>
</evidence>
<dbReference type="SUPFAM" id="SSF46894">
    <property type="entry name" value="C-terminal effector domain of the bipartite response regulators"/>
    <property type="match status" value="1"/>
</dbReference>
<feature type="repeat" description="TPR" evidence="6">
    <location>
        <begin position="153"/>
        <end position="186"/>
    </location>
</feature>
<organism evidence="11 12">
    <name type="scientific">Flaviaesturariibacter amylovorans</name>
    <dbReference type="NCBI Taxonomy" id="1084520"/>
    <lineage>
        <taxon>Bacteria</taxon>
        <taxon>Pseudomonadati</taxon>
        <taxon>Bacteroidota</taxon>
        <taxon>Chitinophagia</taxon>
        <taxon>Chitinophagales</taxon>
        <taxon>Chitinophagaceae</taxon>
        <taxon>Flaviaestuariibacter</taxon>
    </lineage>
</organism>
<keyword evidence="8" id="KW-0472">Membrane</keyword>
<protein>
    <recommendedName>
        <fullName evidence="10">HTH luxR-type domain-containing protein</fullName>
    </recommendedName>
</protein>